<organism evidence="2 3">
    <name type="scientific">Ambispora gerdemannii</name>
    <dbReference type="NCBI Taxonomy" id="144530"/>
    <lineage>
        <taxon>Eukaryota</taxon>
        <taxon>Fungi</taxon>
        <taxon>Fungi incertae sedis</taxon>
        <taxon>Mucoromycota</taxon>
        <taxon>Glomeromycotina</taxon>
        <taxon>Glomeromycetes</taxon>
        <taxon>Archaeosporales</taxon>
        <taxon>Ambisporaceae</taxon>
        <taxon>Ambispora</taxon>
    </lineage>
</organism>
<protein>
    <submittedName>
        <fullName evidence="2">549_t:CDS:1</fullName>
    </submittedName>
</protein>
<dbReference type="EMBL" id="CAJVPL010002008">
    <property type="protein sequence ID" value="CAG8595973.1"/>
    <property type="molecule type" value="Genomic_DNA"/>
</dbReference>
<keyword evidence="3" id="KW-1185">Reference proteome</keyword>
<dbReference type="Proteomes" id="UP000789831">
    <property type="component" value="Unassembled WGS sequence"/>
</dbReference>
<name>A0A9N9GEA5_9GLOM</name>
<evidence type="ECO:0000313" key="3">
    <source>
        <dbReference type="Proteomes" id="UP000789831"/>
    </source>
</evidence>
<feature type="region of interest" description="Disordered" evidence="1">
    <location>
        <begin position="1"/>
        <end position="24"/>
    </location>
</feature>
<sequence length="108" mass="11813">MNSRTTRAKPQPITTETATKAQRETLTDSIQQICTTSKTVQVGKTCQTQQRRAGNDGTYLAGDYLAETTFAKTKLETQNVGRNNRPTLPYCAKVGMAKNIPIHVPGLS</sequence>
<comment type="caution">
    <text evidence="2">The sequence shown here is derived from an EMBL/GenBank/DDBJ whole genome shotgun (WGS) entry which is preliminary data.</text>
</comment>
<evidence type="ECO:0000256" key="1">
    <source>
        <dbReference type="SAM" id="MobiDB-lite"/>
    </source>
</evidence>
<evidence type="ECO:0000313" key="2">
    <source>
        <dbReference type="EMBL" id="CAG8595973.1"/>
    </source>
</evidence>
<proteinExistence type="predicted"/>
<dbReference type="AlphaFoldDB" id="A0A9N9GEA5"/>
<reference evidence="2" key="1">
    <citation type="submission" date="2021-06" db="EMBL/GenBank/DDBJ databases">
        <authorList>
            <person name="Kallberg Y."/>
            <person name="Tangrot J."/>
            <person name="Rosling A."/>
        </authorList>
    </citation>
    <scope>NUCLEOTIDE SEQUENCE</scope>
    <source>
        <strain evidence="2">MT106</strain>
    </source>
</reference>
<gene>
    <name evidence="2" type="ORF">AGERDE_LOCUS8851</name>
</gene>
<accession>A0A9N9GEA5</accession>